<protein>
    <submittedName>
        <fullName evidence="1">Uncharacterized protein</fullName>
    </submittedName>
</protein>
<dbReference type="EMBL" id="HG916854">
    <property type="protein sequence ID" value="CDM61053.1"/>
    <property type="molecule type" value="Genomic_DNA"/>
</dbReference>
<dbReference type="Proteomes" id="UP000019443">
    <property type="component" value="Plasmid pLPU83c"/>
</dbReference>
<evidence type="ECO:0000313" key="2">
    <source>
        <dbReference type="Proteomes" id="UP000019443"/>
    </source>
</evidence>
<accession>W6RQC2</accession>
<sequence length="67" mass="7526">MTPDQFAETNEVGISSVRLHLPRYGLIDVLRPPPRAPQSHSPAGRTFSKMLIPSLRPLPSKELAYTW</sequence>
<dbReference type="AlphaFoldDB" id="W6RQC2"/>
<keyword evidence="1" id="KW-0614">Plasmid</keyword>
<geneLocation type="plasmid" evidence="1 2">
    <name>pLPU83c</name>
</geneLocation>
<proteinExistence type="predicted"/>
<dbReference type="HOGENOM" id="CLU_2809525_0_0_5"/>
<gene>
    <name evidence="1" type="ORF">LPU83_pLPU83c_0491</name>
</gene>
<name>W6RQC2_9HYPH</name>
<reference evidence="1" key="1">
    <citation type="submission" date="2013-11" db="EMBL/GenBank/DDBJ databases">
        <title>Draft genome sequence of the broad-host-range Rhizobium sp. LPU83 strain, a member of the low-genetic diversity Oregon-like Rhizobium sp. group.</title>
        <authorList>
            <person name="Wibberg D."/>
            <person name="Puehler A."/>
            <person name="Schlueter A."/>
        </authorList>
    </citation>
    <scope>NUCLEOTIDE SEQUENCE [LARGE SCALE GENOMIC DNA]</scope>
    <source>
        <strain evidence="1">LPU83</strain>
        <plasmid evidence="1">pLPU83c</plasmid>
    </source>
</reference>
<keyword evidence="2" id="KW-1185">Reference proteome</keyword>
<dbReference type="KEGG" id="rhl:LPU83_pLPU83c_0491"/>
<organism evidence="1 2">
    <name type="scientific">Rhizobium favelukesii</name>
    <dbReference type="NCBI Taxonomy" id="348824"/>
    <lineage>
        <taxon>Bacteria</taxon>
        <taxon>Pseudomonadati</taxon>
        <taxon>Pseudomonadota</taxon>
        <taxon>Alphaproteobacteria</taxon>
        <taxon>Hyphomicrobiales</taxon>
        <taxon>Rhizobiaceae</taxon>
        <taxon>Rhizobium/Agrobacterium group</taxon>
        <taxon>Rhizobium</taxon>
    </lineage>
</organism>
<dbReference type="PATRIC" id="fig|348824.6.peg.5228"/>
<evidence type="ECO:0000313" key="1">
    <source>
        <dbReference type="EMBL" id="CDM61053.1"/>
    </source>
</evidence>